<feature type="domain" description="G-protein coupled receptors family 1 profile" evidence="11">
    <location>
        <begin position="15"/>
        <end position="151"/>
    </location>
</feature>
<comment type="subcellular location">
    <subcellularLocation>
        <location evidence="1">Membrane</location>
        <topology evidence="1">Multi-pass membrane protein</topology>
    </subcellularLocation>
</comment>
<reference evidence="12" key="1">
    <citation type="submission" date="2021-06" db="EMBL/GenBank/DDBJ databases">
        <authorList>
            <person name="Hodson N. C."/>
            <person name="Mongue J. A."/>
            <person name="Jaron S. K."/>
        </authorList>
    </citation>
    <scope>NUCLEOTIDE SEQUENCE</scope>
</reference>
<evidence type="ECO:0000256" key="1">
    <source>
        <dbReference type="ARBA" id="ARBA00004141"/>
    </source>
</evidence>
<evidence type="ECO:0000256" key="8">
    <source>
        <dbReference type="ARBA" id="ARBA00023224"/>
    </source>
</evidence>
<dbReference type="AlphaFoldDB" id="A0A8J2NHB7"/>
<evidence type="ECO:0000259" key="11">
    <source>
        <dbReference type="PROSITE" id="PS50262"/>
    </source>
</evidence>
<keyword evidence="7" id="KW-0675">Receptor</keyword>
<dbReference type="PANTHER" id="PTHR24243">
    <property type="entry name" value="G-PROTEIN COUPLED RECEPTOR"/>
    <property type="match status" value="1"/>
</dbReference>
<evidence type="ECO:0000256" key="6">
    <source>
        <dbReference type="ARBA" id="ARBA00023136"/>
    </source>
</evidence>
<keyword evidence="6 10" id="KW-0472">Membrane</keyword>
<keyword evidence="4 10" id="KW-1133">Transmembrane helix</keyword>
<feature type="region of interest" description="Disordered" evidence="9">
    <location>
        <begin position="198"/>
        <end position="287"/>
    </location>
</feature>
<gene>
    <name evidence="12" type="ORF">AFUS01_LOCUS1994</name>
</gene>
<accession>A0A8J2NHB7</accession>
<name>A0A8J2NHB7_9HEXA</name>
<dbReference type="InterPro" id="IPR017452">
    <property type="entry name" value="GPCR_Rhodpsn_7TM"/>
</dbReference>
<feature type="compositionally biased region" description="Polar residues" evidence="9">
    <location>
        <begin position="224"/>
        <end position="249"/>
    </location>
</feature>
<dbReference type="Pfam" id="PF00001">
    <property type="entry name" value="7tm_1"/>
    <property type="match status" value="1"/>
</dbReference>
<dbReference type="InterPro" id="IPR000276">
    <property type="entry name" value="GPCR_Rhodpsn"/>
</dbReference>
<dbReference type="PROSITE" id="PS50262">
    <property type="entry name" value="G_PROTEIN_RECEP_F1_2"/>
    <property type="match status" value="1"/>
</dbReference>
<feature type="compositionally biased region" description="Basic and acidic residues" evidence="9">
    <location>
        <begin position="198"/>
        <end position="220"/>
    </location>
</feature>
<feature type="transmembrane region" description="Helical" evidence="10">
    <location>
        <begin position="124"/>
        <end position="143"/>
    </location>
</feature>
<comment type="caution">
    <text evidence="12">The sequence shown here is derived from an EMBL/GenBank/DDBJ whole genome shotgun (WGS) entry which is preliminary data.</text>
</comment>
<comment type="similarity">
    <text evidence="2">Belongs to the G-protein coupled receptor 1 family.</text>
</comment>
<evidence type="ECO:0000256" key="4">
    <source>
        <dbReference type="ARBA" id="ARBA00022989"/>
    </source>
</evidence>
<evidence type="ECO:0000256" key="7">
    <source>
        <dbReference type="ARBA" id="ARBA00023170"/>
    </source>
</evidence>
<dbReference type="EMBL" id="CAJVCH010011142">
    <property type="protein sequence ID" value="CAG7669504.1"/>
    <property type="molecule type" value="Genomic_DNA"/>
</dbReference>
<dbReference type="SUPFAM" id="SSF81321">
    <property type="entry name" value="Family A G protein-coupled receptor-like"/>
    <property type="match status" value="1"/>
</dbReference>
<feature type="compositionally biased region" description="Low complexity" evidence="9">
    <location>
        <begin position="260"/>
        <end position="270"/>
    </location>
</feature>
<dbReference type="PROSITE" id="PS00237">
    <property type="entry name" value="G_PROTEIN_RECEP_F1_1"/>
    <property type="match status" value="1"/>
</dbReference>
<evidence type="ECO:0000256" key="9">
    <source>
        <dbReference type="SAM" id="MobiDB-lite"/>
    </source>
</evidence>
<keyword evidence="3 10" id="KW-0812">Transmembrane</keyword>
<evidence type="ECO:0000256" key="5">
    <source>
        <dbReference type="ARBA" id="ARBA00023040"/>
    </source>
</evidence>
<feature type="compositionally biased region" description="Basic and acidic residues" evidence="9">
    <location>
        <begin position="250"/>
        <end position="259"/>
    </location>
</feature>
<keyword evidence="5" id="KW-0297">G-protein coupled receptor</keyword>
<keyword evidence="8" id="KW-0807">Transducer</keyword>
<sequence>DRLEKNDSKLYNSLSWVFGKFLCKMYHFTNNLAHTTTILIQVVIAIERYFAIRHPFRCRRLFTTRRLRLVILGVWILSGLLCSPRLYYVVTVTNQLPPRKDEPTRYEVICTLQLSIYDSSTADMIHFVVLFLFPLIIISILYAKVGLFLRQREAFVCSFVQGSTLTEGESSGDGVLQKKRASTRNSIGNLNRVVSFKQDEAAHGNKRQEKTDSEDCDHVRGSNVPGTSGEDNTPKSNNCLKVTDNFQKNSGKEDLERQESTSSWSSSSVSHQRLQRNNPHPGSYNPHRGVVLKNSVLMTDSCNLGPDFHKMMVS</sequence>
<evidence type="ECO:0000313" key="13">
    <source>
        <dbReference type="Proteomes" id="UP000708208"/>
    </source>
</evidence>
<dbReference type="GO" id="GO:0005886">
    <property type="term" value="C:plasma membrane"/>
    <property type="evidence" value="ECO:0007669"/>
    <property type="project" value="TreeGrafter"/>
</dbReference>
<protein>
    <recommendedName>
        <fullName evidence="11">G-protein coupled receptors family 1 profile domain-containing protein</fullName>
    </recommendedName>
</protein>
<dbReference type="GO" id="GO:0004930">
    <property type="term" value="F:G protein-coupled receptor activity"/>
    <property type="evidence" value="ECO:0007669"/>
    <property type="project" value="UniProtKB-KW"/>
</dbReference>
<dbReference type="OrthoDB" id="8888529at2759"/>
<evidence type="ECO:0000313" key="12">
    <source>
        <dbReference type="EMBL" id="CAG7669504.1"/>
    </source>
</evidence>
<dbReference type="Proteomes" id="UP000708208">
    <property type="component" value="Unassembled WGS sequence"/>
</dbReference>
<evidence type="ECO:0000256" key="2">
    <source>
        <dbReference type="ARBA" id="ARBA00010663"/>
    </source>
</evidence>
<evidence type="ECO:0000256" key="10">
    <source>
        <dbReference type="SAM" id="Phobius"/>
    </source>
</evidence>
<feature type="compositionally biased region" description="Polar residues" evidence="9">
    <location>
        <begin position="271"/>
        <end position="280"/>
    </location>
</feature>
<feature type="transmembrane region" description="Helical" evidence="10">
    <location>
        <begin position="67"/>
        <end position="88"/>
    </location>
</feature>
<organism evidence="12 13">
    <name type="scientific">Allacma fusca</name>
    <dbReference type="NCBI Taxonomy" id="39272"/>
    <lineage>
        <taxon>Eukaryota</taxon>
        <taxon>Metazoa</taxon>
        <taxon>Ecdysozoa</taxon>
        <taxon>Arthropoda</taxon>
        <taxon>Hexapoda</taxon>
        <taxon>Collembola</taxon>
        <taxon>Symphypleona</taxon>
        <taxon>Sminthuridae</taxon>
        <taxon>Allacma</taxon>
    </lineage>
</organism>
<dbReference type="PANTHER" id="PTHR24243:SF224">
    <property type="entry name" value="G-PROTEIN COUPLED RECEPTOR 19-RELATED"/>
    <property type="match status" value="1"/>
</dbReference>
<evidence type="ECO:0000256" key="3">
    <source>
        <dbReference type="ARBA" id="ARBA00022692"/>
    </source>
</evidence>
<feature type="non-terminal residue" evidence="12">
    <location>
        <position position="1"/>
    </location>
</feature>
<keyword evidence="13" id="KW-1185">Reference proteome</keyword>
<proteinExistence type="inferred from homology"/>